<feature type="transmembrane region" description="Helical" evidence="1">
    <location>
        <begin position="261"/>
        <end position="282"/>
    </location>
</feature>
<reference evidence="2 3" key="1">
    <citation type="submission" date="2024-05" db="EMBL/GenBank/DDBJ databases">
        <title>Genetic variation in Jamaican populations of the coffee berry borer (Hypothenemus hampei).</title>
        <authorList>
            <person name="Errbii M."/>
            <person name="Myrie A."/>
        </authorList>
    </citation>
    <scope>NUCLEOTIDE SEQUENCE [LARGE SCALE GENOMIC DNA]</scope>
    <source>
        <strain evidence="2">JA-Hopewell-2020-01-JO</strain>
        <tissue evidence="2">Whole body</tissue>
    </source>
</reference>
<evidence type="ECO:0008006" key="4">
    <source>
        <dbReference type="Google" id="ProtNLM"/>
    </source>
</evidence>
<dbReference type="Proteomes" id="UP001566132">
    <property type="component" value="Unassembled WGS sequence"/>
</dbReference>
<feature type="transmembrane region" description="Helical" evidence="1">
    <location>
        <begin position="37"/>
        <end position="60"/>
    </location>
</feature>
<dbReference type="EMBL" id="JBDJPC010000009">
    <property type="protein sequence ID" value="KAL1492124.1"/>
    <property type="molecule type" value="Genomic_DNA"/>
</dbReference>
<keyword evidence="1" id="KW-1133">Transmembrane helix</keyword>
<accession>A0ABD1EEK7</accession>
<feature type="transmembrane region" description="Helical" evidence="1">
    <location>
        <begin position="165"/>
        <end position="192"/>
    </location>
</feature>
<keyword evidence="3" id="KW-1185">Reference proteome</keyword>
<evidence type="ECO:0000313" key="3">
    <source>
        <dbReference type="Proteomes" id="UP001566132"/>
    </source>
</evidence>
<organism evidence="2 3">
    <name type="scientific">Hypothenemus hampei</name>
    <name type="common">Coffee berry borer</name>
    <dbReference type="NCBI Taxonomy" id="57062"/>
    <lineage>
        <taxon>Eukaryota</taxon>
        <taxon>Metazoa</taxon>
        <taxon>Ecdysozoa</taxon>
        <taxon>Arthropoda</taxon>
        <taxon>Hexapoda</taxon>
        <taxon>Insecta</taxon>
        <taxon>Pterygota</taxon>
        <taxon>Neoptera</taxon>
        <taxon>Endopterygota</taxon>
        <taxon>Coleoptera</taxon>
        <taxon>Polyphaga</taxon>
        <taxon>Cucujiformia</taxon>
        <taxon>Curculionidae</taxon>
        <taxon>Scolytinae</taxon>
        <taxon>Hypothenemus</taxon>
    </lineage>
</organism>
<name>A0ABD1EEK7_HYPHA</name>
<evidence type="ECO:0000313" key="2">
    <source>
        <dbReference type="EMBL" id="KAL1492124.1"/>
    </source>
</evidence>
<gene>
    <name evidence="2" type="ORF">ABEB36_012613</name>
</gene>
<comment type="caution">
    <text evidence="2">The sequence shown here is derived from an EMBL/GenBank/DDBJ whole genome shotgun (WGS) entry which is preliminary data.</text>
</comment>
<evidence type="ECO:0000256" key="1">
    <source>
        <dbReference type="SAM" id="Phobius"/>
    </source>
</evidence>
<proteinExistence type="predicted"/>
<feature type="transmembrane region" description="Helical" evidence="1">
    <location>
        <begin position="124"/>
        <end position="141"/>
    </location>
</feature>
<keyword evidence="1" id="KW-0812">Transmembrane</keyword>
<dbReference type="AlphaFoldDB" id="A0ABD1EEK7"/>
<protein>
    <recommendedName>
        <fullName evidence="4">Odorant receptor</fullName>
    </recommendedName>
</protein>
<keyword evidence="1" id="KW-0472">Membrane</keyword>
<sequence>MNFTIFKQSISSDWEPLHLLHFLAMLSGRAGNYKLSYIRYAGLIFGIIYLFCQITCYTFFPHSDIKCIFKLTTSLYLFSAVISQTFIKNIEELLAVQHEFYIPLDSGGARIKQKIIKAIQHQEIRCLIIIALMISVIPYEINPNTLSERDHVAAILQKFCPKYKFIYLLFHTIFFLSSVPSVLGWHSLFLYFNWHVQFQVRTFIAHVENLCKYVEYPIYDEPIRDQFYQAYVRRQLKIVLKRHSEVLSYNRLTMKYLRVNISSLLLGIFGSSVCFIGCWIVILDHAVNAMSLVIAFLCAIDTIGYASQEHEDQFLSVYDYALEAPWYQWDIQNHKIYLLLIRKSSLTIPFPFFNTCVNREFELEVNSLQNVNNPI</sequence>